<feature type="compositionally biased region" description="Polar residues" evidence="2">
    <location>
        <begin position="290"/>
        <end position="305"/>
    </location>
</feature>
<dbReference type="Proteomes" id="UP000192257">
    <property type="component" value="Unassembled WGS sequence"/>
</dbReference>
<organism evidence="3 4">
    <name type="scientific">Trypanosoma theileri</name>
    <dbReference type="NCBI Taxonomy" id="67003"/>
    <lineage>
        <taxon>Eukaryota</taxon>
        <taxon>Discoba</taxon>
        <taxon>Euglenozoa</taxon>
        <taxon>Kinetoplastea</taxon>
        <taxon>Metakinetoplastina</taxon>
        <taxon>Trypanosomatida</taxon>
        <taxon>Trypanosomatidae</taxon>
        <taxon>Trypanosoma</taxon>
    </lineage>
</organism>
<protein>
    <submittedName>
        <fullName evidence="3">Uncharacterized protein</fullName>
    </submittedName>
</protein>
<comment type="caution">
    <text evidence="3">The sequence shown here is derived from an EMBL/GenBank/DDBJ whole genome shotgun (WGS) entry which is preliminary data.</text>
</comment>
<dbReference type="EMBL" id="NBCO01000003">
    <property type="protein sequence ID" value="ORC92459.1"/>
    <property type="molecule type" value="Genomic_DNA"/>
</dbReference>
<feature type="coiled-coil region" evidence="1">
    <location>
        <begin position="78"/>
        <end position="182"/>
    </location>
</feature>
<keyword evidence="1" id="KW-0175">Coiled coil</keyword>
<evidence type="ECO:0000256" key="1">
    <source>
        <dbReference type="SAM" id="Coils"/>
    </source>
</evidence>
<dbReference type="RefSeq" id="XP_028886525.1">
    <property type="nucleotide sequence ID" value="XM_029021979.1"/>
</dbReference>
<dbReference type="GeneID" id="39981759"/>
<evidence type="ECO:0000256" key="2">
    <source>
        <dbReference type="SAM" id="MobiDB-lite"/>
    </source>
</evidence>
<feature type="region of interest" description="Disordered" evidence="2">
    <location>
        <begin position="287"/>
        <end position="312"/>
    </location>
</feature>
<sequence length="312" mass="35416">MSNDIMEFLESRPLVGFQMDGSHLHNVLRNIIQEMQRQAQSQDQLHQRLADIEDDLRDVGMRQKGLERALASVDPDALRRLQQQLDELDRALDHVARDAKEARLLGDEAAAAAAAAGRGVEDVGRELAAAQQQQDQLQQDMDDLAREVERKQKDLGTAVKELEQEQAQLAEQTQELMRDVDRNDGEKWKKLRDMLDELCERTDRNFRSVEESARAVDAELAHHRSDIDTVQGDVGSLDDKMRQGLSGIAKDVDAKYQMILDLLRNHEKSSLEIEQHLVAAGEALARRQNNKSQRISSGNRGYDQNGSRHNDW</sequence>
<dbReference type="SUPFAM" id="SSF103657">
    <property type="entry name" value="BAR/IMD domain-like"/>
    <property type="match status" value="1"/>
</dbReference>
<dbReference type="VEuPathDB" id="TriTrypDB:TM35_000032120"/>
<dbReference type="InterPro" id="IPR027267">
    <property type="entry name" value="AH/BAR_dom_sf"/>
</dbReference>
<name>A0A1X0P7A5_9TRYP</name>
<gene>
    <name evidence="3" type="ORF">TM35_000032120</name>
</gene>
<dbReference type="Gene3D" id="1.20.1270.60">
    <property type="entry name" value="Arfaptin homology (AH) domain/BAR domain"/>
    <property type="match status" value="1"/>
</dbReference>
<dbReference type="OrthoDB" id="271514at2759"/>
<evidence type="ECO:0000313" key="3">
    <source>
        <dbReference type="EMBL" id="ORC92459.1"/>
    </source>
</evidence>
<reference evidence="3 4" key="1">
    <citation type="submission" date="2017-03" db="EMBL/GenBank/DDBJ databases">
        <title>An alternative strategy for trypanosome survival in the mammalian bloodstream revealed through genome and transcriptome analysis of the ubiquitous bovine parasite Trypanosoma (Megatrypanum) theileri.</title>
        <authorList>
            <person name="Kelly S."/>
            <person name="Ivens A."/>
            <person name="Mott A."/>
            <person name="O'Neill E."/>
            <person name="Emms D."/>
            <person name="Macleod O."/>
            <person name="Voorheis P."/>
            <person name="Matthews J."/>
            <person name="Matthews K."/>
            <person name="Carrington M."/>
        </authorList>
    </citation>
    <scope>NUCLEOTIDE SEQUENCE [LARGE SCALE GENOMIC DNA]</scope>
    <source>
        <strain evidence="3">Edinburgh</strain>
    </source>
</reference>
<evidence type="ECO:0000313" key="4">
    <source>
        <dbReference type="Proteomes" id="UP000192257"/>
    </source>
</evidence>
<accession>A0A1X0P7A5</accession>
<proteinExistence type="predicted"/>
<keyword evidence="4" id="KW-1185">Reference proteome</keyword>
<dbReference type="AlphaFoldDB" id="A0A1X0P7A5"/>